<dbReference type="SUPFAM" id="SSF49899">
    <property type="entry name" value="Concanavalin A-like lectins/glucanases"/>
    <property type="match status" value="1"/>
</dbReference>
<dbReference type="PANTHER" id="PTHR47635">
    <property type="entry name" value="CUB DOMAIN-CONTAINING PROTEIN"/>
    <property type="match status" value="1"/>
</dbReference>
<dbReference type="Gene3D" id="2.60.120.200">
    <property type="match status" value="1"/>
</dbReference>
<dbReference type="PANTHER" id="PTHR47635:SF2">
    <property type="entry name" value="LAMG-LIKE JELLYROLL FOLD DOMAIN-CONTAINING PROTEIN"/>
    <property type="match status" value="1"/>
</dbReference>
<dbReference type="RefSeq" id="XP_002735496.1">
    <property type="nucleotide sequence ID" value="XM_002735450.2"/>
</dbReference>
<protein>
    <submittedName>
        <fullName evidence="3">Uncharacterized protein LOC100367982</fullName>
    </submittedName>
</protein>
<evidence type="ECO:0000313" key="3">
    <source>
        <dbReference type="RefSeq" id="XP_002735496.1"/>
    </source>
</evidence>
<name>A0ABM0GR54_SACKO</name>
<sequence>MLSRITVLVVFVVTPVLCGMSLTDDPAVKCALYHLSKYVKYQVNDISILKQHIAALKACAGTEDCLSGTDDINTFDGQQSGLPEIAAPDGCDYDSTGDGTDVVIEPEENGGGELPPDVTEAPEVIPAPEGLVGLWPLMGDAIDKSGNGNDIDVPDNGISYDATEDDGSGAYYFVNGYMEIPNTINAEYSISILARVKFGRSNRGMVFSFLAADDTLAVRIYRNRFSSLLITLKDRDSDMEVNLDSKQKSIQPVEWHDIAFTYDYQSGNAKFYIDQVEAVSEDFGTMNLDTGVKAVIGSDPAGNAYKGYFKCLQIYDHALNLFEIKSAQPDGGCPNAPPS</sequence>
<reference evidence="3" key="1">
    <citation type="submission" date="2025-08" db="UniProtKB">
        <authorList>
            <consortium name="RefSeq"/>
        </authorList>
    </citation>
    <scope>IDENTIFICATION</scope>
    <source>
        <tissue evidence="3">Testes</tissue>
    </source>
</reference>
<keyword evidence="2" id="KW-1185">Reference proteome</keyword>
<gene>
    <name evidence="3" type="primary">LOC100367982</name>
</gene>
<proteinExistence type="predicted"/>
<dbReference type="Pfam" id="PF13385">
    <property type="entry name" value="Laminin_G_3"/>
    <property type="match status" value="1"/>
</dbReference>
<evidence type="ECO:0000256" key="1">
    <source>
        <dbReference type="SAM" id="SignalP"/>
    </source>
</evidence>
<organism evidence="2 3">
    <name type="scientific">Saccoglossus kowalevskii</name>
    <name type="common">Acorn worm</name>
    <dbReference type="NCBI Taxonomy" id="10224"/>
    <lineage>
        <taxon>Eukaryota</taxon>
        <taxon>Metazoa</taxon>
        <taxon>Hemichordata</taxon>
        <taxon>Enteropneusta</taxon>
        <taxon>Harrimaniidae</taxon>
        <taxon>Saccoglossus</taxon>
    </lineage>
</organism>
<accession>A0ABM0GR54</accession>
<keyword evidence="1" id="KW-0732">Signal</keyword>
<evidence type="ECO:0000313" key="2">
    <source>
        <dbReference type="Proteomes" id="UP000694865"/>
    </source>
</evidence>
<feature type="signal peptide" evidence="1">
    <location>
        <begin position="1"/>
        <end position="18"/>
    </location>
</feature>
<dbReference type="GeneID" id="100367982"/>
<dbReference type="Proteomes" id="UP000694865">
    <property type="component" value="Unplaced"/>
</dbReference>
<dbReference type="InterPro" id="IPR013320">
    <property type="entry name" value="ConA-like_dom_sf"/>
</dbReference>
<feature type="chain" id="PRO_5046220295" evidence="1">
    <location>
        <begin position="19"/>
        <end position="339"/>
    </location>
</feature>